<evidence type="ECO:0000313" key="2">
    <source>
        <dbReference type="Proteomes" id="UP000790377"/>
    </source>
</evidence>
<reference evidence="1" key="1">
    <citation type="journal article" date="2021" name="New Phytol.">
        <title>Evolutionary innovations through gain and loss of genes in the ectomycorrhizal Boletales.</title>
        <authorList>
            <person name="Wu G."/>
            <person name="Miyauchi S."/>
            <person name="Morin E."/>
            <person name="Kuo A."/>
            <person name="Drula E."/>
            <person name="Varga T."/>
            <person name="Kohler A."/>
            <person name="Feng B."/>
            <person name="Cao Y."/>
            <person name="Lipzen A."/>
            <person name="Daum C."/>
            <person name="Hundley H."/>
            <person name="Pangilinan J."/>
            <person name="Johnson J."/>
            <person name="Barry K."/>
            <person name="LaButti K."/>
            <person name="Ng V."/>
            <person name="Ahrendt S."/>
            <person name="Min B."/>
            <person name="Choi I.G."/>
            <person name="Park H."/>
            <person name="Plett J.M."/>
            <person name="Magnuson J."/>
            <person name="Spatafora J.W."/>
            <person name="Nagy L.G."/>
            <person name="Henrissat B."/>
            <person name="Grigoriev I.V."/>
            <person name="Yang Z.L."/>
            <person name="Xu J."/>
            <person name="Martin F.M."/>
        </authorList>
    </citation>
    <scope>NUCLEOTIDE SEQUENCE</scope>
    <source>
        <strain evidence="1">ATCC 28755</strain>
    </source>
</reference>
<protein>
    <submittedName>
        <fullName evidence="1">Ribonuclease H-like domain-containing protein</fullName>
    </submittedName>
</protein>
<sequence>MRELSRLLWEEREIRFDPSDNRIPCFPHMLNLCVKHVIDEYKTANFTEVDETWNNMLDVPVKKEEYLTALQHDPIALARELVRVVRASGGRRKAFQDTIKAGNANKWFHDRHNNEGTLPVIELLRDVRTRWDSLYYCINRLRTLRQAINLFLASPRHSEIANVQMTAMEWEVLQDLEVVLEMPHIEQQKMSGEKTPRLGQAVPSFENLRLNWENLAVIAPHCAPYIAIGMYRVNENYQRMGRTRAYSITMCKHRRQVCVLVLFNISPSTVVDPCIRLTWIDQNWGLHAATQVRRDLIALVSD</sequence>
<evidence type="ECO:0000313" key="1">
    <source>
        <dbReference type="EMBL" id="KAH7903783.1"/>
    </source>
</evidence>
<proteinExistence type="predicted"/>
<gene>
    <name evidence="1" type="ORF">BJ138DRAFT_1020088</name>
</gene>
<organism evidence="1 2">
    <name type="scientific">Hygrophoropsis aurantiaca</name>
    <dbReference type="NCBI Taxonomy" id="72124"/>
    <lineage>
        <taxon>Eukaryota</taxon>
        <taxon>Fungi</taxon>
        <taxon>Dikarya</taxon>
        <taxon>Basidiomycota</taxon>
        <taxon>Agaricomycotina</taxon>
        <taxon>Agaricomycetes</taxon>
        <taxon>Agaricomycetidae</taxon>
        <taxon>Boletales</taxon>
        <taxon>Coniophorineae</taxon>
        <taxon>Hygrophoropsidaceae</taxon>
        <taxon>Hygrophoropsis</taxon>
    </lineage>
</organism>
<dbReference type="Proteomes" id="UP000790377">
    <property type="component" value="Unassembled WGS sequence"/>
</dbReference>
<comment type="caution">
    <text evidence="1">The sequence shown here is derived from an EMBL/GenBank/DDBJ whole genome shotgun (WGS) entry which is preliminary data.</text>
</comment>
<keyword evidence="2" id="KW-1185">Reference proteome</keyword>
<name>A0ACB7ZSR5_9AGAM</name>
<dbReference type="EMBL" id="MU268764">
    <property type="protein sequence ID" value="KAH7903783.1"/>
    <property type="molecule type" value="Genomic_DNA"/>
</dbReference>
<accession>A0ACB7ZSR5</accession>